<dbReference type="InterPro" id="IPR013783">
    <property type="entry name" value="Ig-like_fold"/>
</dbReference>
<dbReference type="PANTHER" id="PTHR19890:SF10">
    <property type="entry name" value="FIBROBLAST GROWTH FACTOR RECEPTOR-LIKE 1"/>
    <property type="match status" value="1"/>
</dbReference>
<reference evidence="2" key="1">
    <citation type="submission" date="2021-03" db="EMBL/GenBank/DDBJ databases">
        <authorList>
            <person name="Tran Van P."/>
        </authorList>
    </citation>
    <scope>NUCLEOTIDE SEQUENCE</scope>
</reference>
<dbReference type="SUPFAM" id="SSF48726">
    <property type="entry name" value="Immunoglobulin"/>
    <property type="match status" value="1"/>
</dbReference>
<dbReference type="InterPro" id="IPR052615">
    <property type="entry name" value="FGFRL"/>
</dbReference>
<protein>
    <recommendedName>
        <fullName evidence="1">Ig-like domain-containing protein</fullName>
    </recommendedName>
</protein>
<dbReference type="Pfam" id="PF07679">
    <property type="entry name" value="I-set"/>
    <property type="match status" value="1"/>
</dbReference>
<sequence>GDPSPNITWYKNGKELSRSAGMVHYNRWSIMLEDLMTQDSGNYTCLVCNDVGCIDFSFQVDIIDPINISPYIVPGLPSNMTALVGSEATFFCEVIGSSWILWVHTPRDVPGEMDLLDLAANASASQKRADPTLSTARFCPTFTFTWNGSGDRSKNLALRLSIKWSRYKKHGVLAN</sequence>
<dbReference type="PANTHER" id="PTHR19890">
    <property type="entry name" value="FIBROBLAST GROWTH FACTOR RECEPTOR"/>
    <property type="match status" value="1"/>
</dbReference>
<proteinExistence type="predicted"/>
<dbReference type="InterPro" id="IPR013098">
    <property type="entry name" value="Ig_I-set"/>
</dbReference>
<feature type="domain" description="Ig-like" evidence="1">
    <location>
        <begin position="1"/>
        <end position="61"/>
    </location>
</feature>
<dbReference type="InterPro" id="IPR007110">
    <property type="entry name" value="Ig-like_dom"/>
</dbReference>
<evidence type="ECO:0000259" key="1">
    <source>
        <dbReference type="PROSITE" id="PS50835"/>
    </source>
</evidence>
<dbReference type="PROSITE" id="PS50835">
    <property type="entry name" value="IG_LIKE"/>
    <property type="match status" value="1"/>
</dbReference>
<organism evidence="2 3">
    <name type="scientific">Timema podura</name>
    <name type="common">Walking stick</name>
    <dbReference type="NCBI Taxonomy" id="61482"/>
    <lineage>
        <taxon>Eukaryota</taxon>
        <taxon>Metazoa</taxon>
        <taxon>Ecdysozoa</taxon>
        <taxon>Arthropoda</taxon>
        <taxon>Hexapoda</taxon>
        <taxon>Insecta</taxon>
        <taxon>Pterygota</taxon>
        <taxon>Neoptera</taxon>
        <taxon>Polyneoptera</taxon>
        <taxon>Phasmatodea</taxon>
        <taxon>Timematodea</taxon>
        <taxon>Timematoidea</taxon>
        <taxon>Timematidae</taxon>
        <taxon>Timema</taxon>
    </lineage>
</organism>
<feature type="non-terminal residue" evidence="2">
    <location>
        <position position="1"/>
    </location>
</feature>
<dbReference type="Gene3D" id="2.60.40.10">
    <property type="entry name" value="Immunoglobulins"/>
    <property type="match status" value="1"/>
</dbReference>
<name>A0ABN7PJI5_TIMPD</name>
<dbReference type="Proteomes" id="UP001153148">
    <property type="component" value="Unassembled WGS sequence"/>
</dbReference>
<gene>
    <name evidence="2" type="ORF">TPAB3V08_LOCUS14895</name>
</gene>
<keyword evidence="3" id="KW-1185">Reference proteome</keyword>
<dbReference type="InterPro" id="IPR036179">
    <property type="entry name" value="Ig-like_dom_sf"/>
</dbReference>
<dbReference type="EMBL" id="CAJPIN010078699">
    <property type="protein sequence ID" value="CAG2067952.1"/>
    <property type="molecule type" value="Genomic_DNA"/>
</dbReference>
<dbReference type="InterPro" id="IPR003598">
    <property type="entry name" value="Ig_sub2"/>
</dbReference>
<evidence type="ECO:0000313" key="3">
    <source>
        <dbReference type="Proteomes" id="UP001153148"/>
    </source>
</evidence>
<accession>A0ABN7PJI5</accession>
<evidence type="ECO:0000313" key="2">
    <source>
        <dbReference type="EMBL" id="CAG2067952.1"/>
    </source>
</evidence>
<dbReference type="SMART" id="SM00408">
    <property type="entry name" value="IGc2"/>
    <property type="match status" value="1"/>
</dbReference>
<comment type="caution">
    <text evidence="2">The sequence shown here is derived from an EMBL/GenBank/DDBJ whole genome shotgun (WGS) entry which is preliminary data.</text>
</comment>